<evidence type="ECO:0000313" key="4">
    <source>
        <dbReference type="Proteomes" id="UP000318422"/>
    </source>
</evidence>
<dbReference type="PANTHER" id="PTHR42972:SF8">
    <property type="entry name" value="POLYHYDROXYBUTYRATE DEPOLYMERASE"/>
    <property type="match status" value="1"/>
</dbReference>
<name>A0A4Y4CX24_ZOORA</name>
<dbReference type="CDD" id="cd00063">
    <property type="entry name" value="FN3"/>
    <property type="match status" value="1"/>
</dbReference>
<keyword evidence="4" id="KW-1185">Reference proteome</keyword>
<organism evidence="3 4">
    <name type="scientific">Zoogloea ramigera</name>
    <dbReference type="NCBI Taxonomy" id="350"/>
    <lineage>
        <taxon>Bacteria</taxon>
        <taxon>Pseudomonadati</taxon>
        <taxon>Pseudomonadota</taxon>
        <taxon>Betaproteobacteria</taxon>
        <taxon>Rhodocyclales</taxon>
        <taxon>Zoogloeaceae</taxon>
        <taxon>Zoogloea</taxon>
    </lineage>
</organism>
<keyword evidence="1" id="KW-0732">Signal</keyword>
<evidence type="ECO:0000259" key="2">
    <source>
        <dbReference type="PROSITE" id="PS50853"/>
    </source>
</evidence>
<evidence type="ECO:0000313" key="3">
    <source>
        <dbReference type="EMBL" id="GEC97461.1"/>
    </source>
</evidence>
<proteinExistence type="predicted"/>
<sequence>MAFSILSAARRAGFALGVLLAASAQAAPGALPELKLDLGQTTVSGISSGAFMAVQMGVAHSASVRGVAATAGGPYFCALDDSLGAAAVSRAIGRCMQGDPDYRPQAIDGRQLARMVAATRGWGARGDIDPPAGLAGQSVWIFHGYNDGVVKKPVSDALRDWYKAFTPAGQIFYKDQLNAGHAQVSAACADSPGGSCNVCAQTGGRFINACPEPGQPGALYDAAGAALQMFYGPLERTATAALGGRLEPFAQAPFTRKRSGSPVAPAKIAMGDTGYVYVPAACRNGATCRLHIAFHGCQQDAGRLGTRFATTAGFNEWADAGRIVVLYPQARSTLLNPVNPMGCWDWWGYNDFLFDKRAGTYARKDGVQIAAVWRMAERLAGGGGRLAAEGRPAPVLRVVDRSAAQVALAWAPVAGATAYIVERADAGGEAQPRARVDGGRVSWVDDGLRAESHYRYTLRPLAGSAEGAPSAPVEVHTAASPPACDPYFSLARGVPVTRSGRPTQATCP</sequence>
<gene>
    <name evidence="3" type="ORF">ZRA01_35340</name>
</gene>
<dbReference type="PANTHER" id="PTHR42972">
    <property type="entry name" value="TOL-PAL SYSTEM PROTEIN TOLB"/>
    <property type="match status" value="1"/>
</dbReference>
<reference evidence="3 4" key="1">
    <citation type="submission" date="2019-06" db="EMBL/GenBank/DDBJ databases">
        <title>Whole genome shotgun sequence of Zoogloea ramigera NBRC 15342.</title>
        <authorList>
            <person name="Hosoyama A."/>
            <person name="Uohara A."/>
            <person name="Ohji S."/>
            <person name="Ichikawa N."/>
        </authorList>
    </citation>
    <scope>NUCLEOTIDE SEQUENCE [LARGE SCALE GENOMIC DNA]</scope>
    <source>
        <strain evidence="3 4">NBRC 15342</strain>
    </source>
</reference>
<feature type="chain" id="PRO_5021305508" description="Fibronectin type-III domain-containing protein" evidence="1">
    <location>
        <begin position="27"/>
        <end position="508"/>
    </location>
</feature>
<feature type="domain" description="Fibronectin type-III" evidence="2">
    <location>
        <begin position="391"/>
        <end position="480"/>
    </location>
</feature>
<dbReference type="InterPro" id="IPR013783">
    <property type="entry name" value="Ig-like_fold"/>
</dbReference>
<dbReference type="EMBL" id="BJNV01000089">
    <property type="protein sequence ID" value="GEC97461.1"/>
    <property type="molecule type" value="Genomic_DNA"/>
</dbReference>
<comment type="caution">
    <text evidence="3">The sequence shown here is derived from an EMBL/GenBank/DDBJ whole genome shotgun (WGS) entry which is preliminary data.</text>
</comment>
<dbReference type="AlphaFoldDB" id="A0A4Y4CX24"/>
<dbReference type="SUPFAM" id="SSF49265">
    <property type="entry name" value="Fibronectin type III"/>
    <property type="match status" value="1"/>
</dbReference>
<dbReference type="PROSITE" id="PS50853">
    <property type="entry name" value="FN3"/>
    <property type="match status" value="1"/>
</dbReference>
<accession>A0A4Y4CX24</accession>
<dbReference type="Proteomes" id="UP000318422">
    <property type="component" value="Unassembled WGS sequence"/>
</dbReference>
<protein>
    <recommendedName>
        <fullName evidence="2">Fibronectin type-III domain-containing protein</fullName>
    </recommendedName>
</protein>
<dbReference type="Gene3D" id="2.60.40.10">
    <property type="entry name" value="Immunoglobulins"/>
    <property type="match status" value="1"/>
</dbReference>
<feature type="signal peptide" evidence="1">
    <location>
        <begin position="1"/>
        <end position="26"/>
    </location>
</feature>
<dbReference type="Gene3D" id="3.40.50.1820">
    <property type="entry name" value="alpha/beta hydrolase"/>
    <property type="match status" value="2"/>
</dbReference>
<dbReference type="SUPFAM" id="SSF53474">
    <property type="entry name" value="alpha/beta-Hydrolases"/>
    <property type="match status" value="1"/>
</dbReference>
<evidence type="ECO:0000256" key="1">
    <source>
        <dbReference type="SAM" id="SignalP"/>
    </source>
</evidence>
<dbReference type="RefSeq" id="WP_141354757.1">
    <property type="nucleotide sequence ID" value="NZ_BJNV01000089.1"/>
</dbReference>
<dbReference type="OrthoDB" id="505233at2"/>
<dbReference type="InterPro" id="IPR003961">
    <property type="entry name" value="FN3_dom"/>
</dbReference>
<dbReference type="InterPro" id="IPR029058">
    <property type="entry name" value="AB_hydrolase_fold"/>
</dbReference>
<dbReference type="InterPro" id="IPR036116">
    <property type="entry name" value="FN3_sf"/>
</dbReference>